<evidence type="ECO:0000259" key="3">
    <source>
        <dbReference type="Pfam" id="PF00884"/>
    </source>
</evidence>
<dbReference type="InterPro" id="IPR000917">
    <property type="entry name" value="Sulfatase_N"/>
</dbReference>
<evidence type="ECO:0000313" key="4">
    <source>
        <dbReference type="EMBL" id="QDT61256.1"/>
    </source>
</evidence>
<accession>A0A517SYP9</accession>
<dbReference type="CDD" id="cd16027">
    <property type="entry name" value="SGSH"/>
    <property type="match status" value="1"/>
</dbReference>
<gene>
    <name evidence="4" type="ORF">SV7mr_37900</name>
</gene>
<dbReference type="GO" id="GO:0004065">
    <property type="term" value="F:arylsulfatase activity"/>
    <property type="evidence" value="ECO:0007669"/>
    <property type="project" value="UniProtKB-EC"/>
</dbReference>
<evidence type="ECO:0000256" key="2">
    <source>
        <dbReference type="ARBA" id="ARBA00022801"/>
    </source>
</evidence>
<dbReference type="Pfam" id="PF00884">
    <property type="entry name" value="Sulfatase"/>
    <property type="match status" value="1"/>
</dbReference>
<dbReference type="AlphaFoldDB" id="A0A517SYP9"/>
<reference evidence="4 5" key="1">
    <citation type="submission" date="2019-02" db="EMBL/GenBank/DDBJ databases">
        <title>Deep-cultivation of Planctomycetes and their phenomic and genomic characterization uncovers novel biology.</title>
        <authorList>
            <person name="Wiegand S."/>
            <person name="Jogler M."/>
            <person name="Boedeker C."/>
            <person name="Pinto D."/>
            <person name="Vollmers J."/>
            <person name="Rivas-Marin E."/>
            <person name="Kohn T."/>
            <person name="Peeters S.H."/>
            <person name="Heuer A."/>
            <person name="Rast P."/>
            <person name="Oberbeckmann S."/>
            <person name="Bunk B."/>
            <person name="Jeske O."/>
            <person name="Meyerdierks A."/>
            <person name="Storesund J.E."/>
            <person name="Kallscheuer N."/>
            <person name="Luecker S."/>
            <person name="Lage O.M."/>
            <person name="Pohl T."/>
            <person name="Merkel B.J."/>
            <person name="Hornburger P."/>
            <person name="Mueller R.-W."/>
            <person name="Bruemmer F."/>
            <person name="Labrenz M."/>
            <person name="Spormann A.M."/>
            <person name="Op den Camp H."/>
            <person name="Overmann J."/>
            <person name="Amann R."/>
            <person name="Jetten M.S.M."/>
            <person name="Mascher T."/>
            <person name="Medema M.H."/>
            <person name="Devos D.P."/>
            <person name="Kaster A.-K."/>
            <person name="Ovreas L."/>
            <person name="Rohde M."/>
            <person name="Galperin M.Y."/>
            <person name="Jogler C."/>
        </authorList>
    </citation>
    <scope>NUCLEOTIDE SEQUENCE [LARGE SCALE GENOMIC DNA]</scope>
    <source>
        <strain evidence="4 5">SV_7m_r</strain>
    </source>
</reference>
<dbReference type="RefSeq" id="WP_145275151.1">
    <property type="nucleotide sequence ID" value="NZ_CP036272.1"/>
</dbReference>
<dbReference type="EC" id="3.1.6.1" evidence="4"/>
<feature type="domain" description="Sulfatase N-terminal" evidence="3">
    <location>
        <begin position="29"/>
        <end position="316"/>
    </location>
</feature>
<sequence length="509" mass="56849">MTRRLLFVAFAFLLCGWGEHGSTDANDRPNILLCISDDQSFEHATINGCRGVNTPAFDRIAHEGIRFTNAYCDAPSCGPSRSAILTGQPIWRLKEAGNIHSTLPAEFATYPELLKRAGYHVGATGKAWSPGRLAPGGRTENPAGKLYVGRKRKPAYANISQTDYAGNFADFLAAKPDAEPFCFWLGTYESHRGFEKGIGIKEGKQLDQIRVPAYLPDETVVRSDLLDYLVEVEDFDSVVGRTIDLLEKTGQLENTIIVVTSDHGMPFPRAKASLYDAGTRVPFAARWPAGIQQPGRTSKAFVNLSDLATTFLAAAKIDIPDQMTGRNLGPILTNTQQEDDRTFDRAFIAMERHDGCRAGGKGYPCRAIRKDNWLYIQNGAPERWPAGDPDASECARAIPFGEVDSSPSKSFLMDHSDDPRIRRYYDLAFAKRPAEELYRVDTDPDQITNLAGLEEYVQVQDQLRQELEEHLTQTNDPRMTGEPALWDYYPYYGLRRNKDWQVAKRPATP</sequence>
<dbReference type="InterPro" id="IPR017850">
    <property type="entry name" value="Alkaline_phosphatase_core_sf"/>
</dbReference>
<dbReference type="InterPro" id="IPR024607">
    <property type="entry name" value="Sulfatase_CS"/>
</dbReference>
<organism evidence="4 5">
    <name type="scientific">Stieleria bergensis</name>
    <dbReference type="NCBI Taxonomy" id="2528025"/>
    <lineage>
        <taxon>Bacteria</taxon>
        <taxon>Pseudomonadati</taxon>
        <taxon>Planctomycetota</taxon>
        <taxon>Planctomycetia</taxon>
        <taxon>Pirellulales</taxon>
        <taxon>Pirellulaceae</taxon>
        <taxon>Stieleria</taxon>
    </lineage>
</organism>
<evidence type="ECO:0000256" key="1">
    <source>
        <dbReference type="ARBA" id="ARBA00008779"/>
    </source>
</evidence>
<evidence type="ECO:0000313" key="5">
    <source>
        <dbReference type="Proteomes" id="UP000315003"/>
    </source>
</evidence>
<name>A0A517SYP9_9BACT</name>
<dbReference type="PANTHER" id="PTHR43751:SF1">
    <property type="entry name" value="SULFATASE ATSG-RELATED"/>
    <property type="match status" value="1"/>
</dbReference>
<dbReference type="PANTHER" id="PTHR43751">
    <property type="entry name" value="SULFATASE"/>
    <property type="match status" value="1"/>
</dbReference>
<dbReference type="SUPFAM" id="SSF53649">
    <property type="entry name" value="Alkaline phosphatase-like"/>
    <property type="match status" value="1"/>
</dbReference>
<keyword evidence="5" id="KW-1185">Reference proteome</keyword>
<dbReference type="OrthoDB" id="9762324at2"/>
<keyword evidence="2 4" id="KW-0378">Hydrolase</keyword>
<dbReference type="EMBL" id="CP036272">
    <property type="protein sequence ID" value="QDT61256.1"/>
    <property type="molecule type" value="Genomic_DNA"/>
</dbReference>
<dbReference type="PROSITE" id="PS00523">
    <property type="entry name" value="SULFATASE_1"/>
    <property type="match status" value="1"/>
</dbReference>
<proteinExistence type="inferred from homology"/>
<protein>
    <submittedName>
        <fullName evidence="4">Arylsulfatase</fullName>
        <ecNumber evidence="4">3.1.6.1</ecNumber>
    </submittedName>
</protein>
<dbReference type="Gene3D" id="3.40.720.10">
    <property type="entry name" value="Alkaline Phosphatase, subunit A"/>
    <property type="match status" value="1"/>
</dbReference>
<dbReference type="InterPro" id="IPR052701">
    <property type="entry name" value="GAG_Ulvan_Degrading_Sulfatases"/>
</dbReference>
<dbReference type="Proteomes" id="UP000315003">
    <property type="component" value="Chromosome"/>
</dbReference>
<comment type="similarity">
    <text evidence="1">Belongs to the sulfatase family.</text>
</comment>